<dbReference type="InterPro" id="IPR000644">
    <property type="entry name" value="CBS_dom"/>
</dbReference>
<dbReference type="Pfam" id="PF00571">
    <property type="entry name" value="CBS"/>
    <property type="match status" value="2"/>
</dbReference>
<dbReference type="Gene3D" id="3.10.580.10">
    <property type="entry name" value="CBS-domain"/>
    <property type="match status" value="1"/>
</dbReference>
<dbReference type="PROSITE" id="PS51371">
    <property type="entry name" value="CBS"/>
    <property type="match status" value="2"/>
</dbReference>
<dbReference type="InterPro" id="IPR046342">
    <property type="entry name" value="CBS_dom_sf"/>
</dbReference>
<dbReference type="SMART" id="SM00116">
    <property type="entry name" value="CBS"/>
    <property type="match status" value="2"/>
</dbReference>
<feature type="domain" description="CBS" evidence="2">
    <location>
        <begin position="76"/>
        <end position="131"/>
    </location>
</feature>
<dbReference type="InterPro" id="IPR051257">
    <property type="entry name" value="Diverse_CBS-Domain"/>
</dbReference>
<sequence length="150" mass="16893">MNKEVRNIIGETPAPIHTISPDANLLDAVGKMSANSIGCLIVKEGDDYVGIITERDVTNCCARCDDVYEAKVHNAMTGKLSFIKADDTLEHAAQIMRKKGFRHLPVFEKDKIIYVLSIRDLAFAKMDELQTDMDILTEHKFSWELDADKH</sequence>
<dbReference type="SUPFAM" id="SSF54631">
    <property type="entry name" value="CBS-domain pair"/>
    <property type="match status" value="1"/>
</dbReference>
<dbReference type="EMBL" id="LAZR01050807">
    <property type="protein sequence ID" value="KKK86520.1"/>
    <property type="molecule type" value="Genomic_DNA"/>
</dbReference>
<evidence type="ECO:0000259" key="2">
    <source>
        <dbReference type="PROSITE" id="PS51371"/>
    </source>
</evidence>
<gene>
    <name evidence="3" type="ORF">LCGC14_2762430</name>
</gene>
<proteinExistence type="predicted"/>
<name>A0A0F8ZKH0_9ZZZZ</name>
<organism evidence="3">
    <name type="scientific">marine sediment metagenome</name>
    <dbReference type="NCBI Taxonomy" id="412755"/>
    <lineage>
        <taxon>unclassified sequences</taxon>
        <taxon>metagenomes</taxon>
        <taxon>ecological metagenomes</taxon>
    </lineage>
</organism>
<dbReference type="PANTHER" id="PTHR43080">
    <property type="entry name" value="CBS DOMAIN-CONTAINING PROTEIN CBSX3, MITOCHONDRIAL"/>
    <property type="match status" value="1"/>
</dbReference>
<feature type="domain" description="CBS" evidence="2">
    <location>
        <begin position="11"/>
        <end position="67"/>
    </location>
</feature>
<reference evidence="3" key="1">
    <citation type="journal article" date="2015" name="Nature">
        <title>Complex archaea that bridge the gap between prokaryotes and eukaryotes.</title>
        <authorList>
            <person name="Spang A."/>
            <person name="Saw J.H."/>
            <person name="Jorgensen S.L."/>
            <person name="Zaremba-Niedzwiedzka K."/>
            <person name="Martijn J."/>
            <person name="Lind A.E."/>
            <person name="van Eijk R."/>
            <person name="Schleper C."/>
            <person name="Guy L."/>
            <person name="Ettema T.J."/>
        </authorList>
    </citation>
    <scope>NUCLEOTIDE SEQUENCE</scope>
</reference>
<evidence type="ECO:0000313" key="3">
    <source>
        <dbReference type="EMBL" id="KKK86520.1"/>
    </source>
</evidence>
<dbReference type="PANTHER" id="PTHR43080:SF2">
    <property type="entry name" value="CBS DOMAIN-CONTAINING PROTEIN"/>
    <property type="match status" value="1"/>
</dbReference>
<protein>
    <recommendedName>
        <fullName evidence="2">CBS domain-containing protein</fullName>
    </recommendedName>
</protein>
<evidence type="ECO:0000256" key="1">
    <source>
        <dbReference type="ARBA" id="ARBA00023122"/>
    </source>
</evidence>
<keyword evidence="1" id="KW-0129">CBS domain</keyword>
<accession>A0A0F8ZKH0</accession>
<dbReference type="AlphaFoldDB" id="A0A0F8ZKH0"/>
<comment type="caution">
    <text evidence="3">The sequence shown here is derived from an EMBL/GenBank/DDBJ whole genome shotgun (WGS) entry which is preliminary data.</text>
</comment>